<keyword evidence="1" id="KW-0472">Membrane</keyword>
<keyword evidence="1" id="KW-0812">Transmembrane</keyword>
<keyword evidence="1" id="KW-1133">Transmembrane helix</keyword>
<feature type="transmembrane region" description="Helical" evidence="1">
    <location>
        <begin position="12"/>
        <end position="33"/>
    </location>
</feature>
<protein>
    <submittedName>
        <fullName evidence="2">Uncharacterized protein</fullName>
    </submittedName>
</protein>
<accession>A0A3B0XIQ2</accession>
<name>A0A3B0XIQ2_9ZZZZ</name>
<dbReference type="AlphaFoldDB" id="A0A3B0XIQ2"/>
<evidence type="ECO:0000313" key="2">
    <source>
        <dbReference type="EMBL" id="VAW61579.1"/>
    </source>
</evidence>
<proteinExistence type="predicted"/>
<reference evidence="2" key="1">
    <citation type="submission" date="2018-06" db="EMBL/GenBank/DDBJ databases">
        <authorList>
            <person name="Zhirakovskaya E."/>
        </authorList>
    </citation>
    <scope>NUCLEOTIDE SEQUENCE</scope>
</reference>
<sequence>MQAEDRYILGRVATTVGVLVGVMFALILLANVIA</sequence>
<organism evidence="2">
    <name type="scientific">hydrothermal vent metagenome</name>
    <dbReference type="NCBI Taxonomy" id="652676"/>
    <lineage>
        <taxon>unclassified sequences</taxon>
        <taxon>metagenomes</taxon>
        <taxon>ecological metagenomes</taxon>
    </lineage>
</organism>
<gene>
    <name evidence="2" type="ORF">MNBD_GAMMA11-733</name>
</gene>
<dbReference type="EMBL" id="UOFG01000150">
    <property type="protein sequence ID" value="VAW61579.1"/>
    <property type="molecule type" value="Genomic_DNA"/>
</dbReference>
<evidence type="ECO:0000256" key="1">
    <source>
        <dbReference type="SAM" id="Phobius"/>
    </source>
</evidence>